<dbReference type="PANTHER" id="PTHR37461">
    <property type="entry name" value="ANTI-SIGMA-K FACTOR RSKA"/>
    <property type="match status" value="1"/>
</dbReference>
<sequence length="236" mass="23397">MTPDDRALAAELVLGLLDDAEQAAARARMLSDRAFAAEVAHWQAWLMPLAHGWPEEAPPPALEPRIMAAIDTPLPGATRRGWARAAGLAAVALAAAIVALVAGPFHTSAPAPAPAPAVGERPALLAALAVTDGQQAEGRGALAVAIEPEAGVVRVSPGAGVPARRSAELWAIAEGRAPVSLGLLAADGTSRVTVPAAARALLRSGVTLAVSVEPEGGSPTGAPTGPVVAAGVIAAG</sequence>
<accession>A0A147I8F4</accession>
<dbReference type="GO" id="GO:0016989">
    <property type="term" value="F:sigma factor antagonist activity"/>
    <property type="evidence" value="ECO:0007669"/>
    <property type="project" value="TreeGrafter"/>
</dbReference>
<protein>
    <recommendedName>
        <fullName evidence="2">Anti-sigma K factor RskA C-terminal domain-containing protein</fullName>
    </recommendedName>
</protein>
<gene>
    <name evidence="3" type="ORF">NS334_02395</name>
</gene>
<dbReference type="PANTHER" id="PTHR37461:SF1">
    <property type="entry name" value="ANTI-SIGMA-K FACTOR RSKA"/>
    <property type="match status" value="1"/>
</dbReference>
<comment type="caution">
    <text evidence="3">The sequence shown here is derived from an EMBL/GenBank/DDBJ whole genome shotgun (WGS) entry which is preliminary data.</text>
</comment>
<feature type="transmembrane region" description="Helical" evidence="1">
    <location>
        <begin position="85"/>
        <end position="105"/>
    </location>
</feature>
<keyword evidence="1" id="KW-0472">Membrane</keyword>
<dbReference type="InterPro" id="IPR051474">
    <property type="entry name" value="Anti-sigma-K/W_factor"/>
</dbReference>
<keyword evidence="4" id="KW-1185">Reference proteome</keyword>
<keyword evidence="1" id="KW-0812">Transmembrane</keyword>
<feature type="domain" description="Anti-sigma K factor RskA C-terminal" evidence="2">
    <location>
        <begin position="91"/>
        <end position="227"/>
    </location>
</feature>
<dbReference type="EMBL" id="LDTB01000007">
    <property type="protein sequence ID" value="KTT75491.1"/>
    <property type="molecule type" value="Genomic_DNA"/>
</dbReference>
<dbReference type="GO" id="GO:0006417">
    <property type="term" value="P:regulation of translation"/>
    <property type="evidence" value="ECO:0007669"/>
    <property type="project" value="TreeGrafter"/>
</dbReference>
<dbReference type="GO" id="GO:0005886">
    <property type="term" value="C:plasma membrane"/>
    <property type="evidence" value="ECO:0007669"/>
    <property type="project" value="InterPro"/>
</dbReference>
<dbReference type="RefSeq" id="WP_058754383.1">
    <property type="nucleotide sequence ID" value="NZ_LDTB01000007.1"/>
</dbReference>
<evidence type="ECO:0000313" key="3">
    <source>
        <dbReference type="EMBL" id="KTT75491.1"/>
    </source>
</evidence>
<proteinExistence type="predicted"/>
<reference evidence="3 4" key="1">
    <citation type="journal article" date="2016" name="Front. Microbiol.">
        <title>Genomic Resource of Rice Seed Associated Bacteria.</title>
        <authorList>
            <person name="Midha S."/>
            <person name="Bansal K."/>
            <person name="Sharma S."/>
            <person name="Kumar N."/>
            <person name="Patil P.P."/>
            <person name="Chaudhry V."/>
            <person name="Patil P.B."/>
        </authorList>
    </citation>
    <scope>NUCLEOTIDE SEQUENCE [LARGE SCALE GENOMIC DNA]</scope>
    <source>
        <strain evidence="3 4">NS334</strain>
    </source>
</reference>
<organism evidence="3 4">
    <name type="scientific">Sphingomonas endophytica</name>
    <dbReference type="NCBI Taxonomy" id="869719"/>
    <lineage>
        <taxon>Bacteria</taxon>
        <taxon>Pseudomonadati</taxon>
        <taxon>Pseudomonadota</taxon>
        <taxon>Alphaproteobacteria</taxon>
        <taxon>Sphingomonadales</taxon>
        <taxon>Sphingomonadaceae</taxon>
        <taxon>Sphingomonas</taxon>
    </lineage>
</organism>
<evidence type="ECO:0000256" key="1">
    <source>
        <dbReference type="SAM" id="Phobius"/>
    </source>
</evidence>
<name>A0A147I8F4_9SPHN</name>
<evidence type="ECO:0000313" key="4">
    <source>
        <dbReference type="Proteomes" id="UP000074310"/>
    </source>
</evidence>
<dbReference type="OrthoDB" id="9816387at2"/>
<dbReference type="Pfam" id="PF10099">
    <property type="entry name" value="RskA_C"/>
    <property type="match status" value="1"/>
</dbReference>
<evidence type="ECO:0000259" key="2">
    <source>
        <dbReference type="Pfam" id="PF10099"/>
    </source>
</evidence>
<keyword evidence="1" id="KW-1133">Transmembrane helix</keyword>
<dbReference type="PATRIC" id="fig|869719.3.peg.3018"/>
<dbReference type="InterPro" id="IPR018764">
    <property type="entry name" value="RskA_C"/>
</dbReference>
<dbReference type="Proteomes" id="UP000074310">
    <property type="component" value="Unassembled WGS sequence"/>
</dbReference>
<dbReference type="AlphaFoldDB" id="A0A147I8F4"/>